<proteinExistence type="predicted"/>
<dbReference type="PANTHER" id="PTHR21292:SF1">
    <property type="entry name" value="EXOCYST COMPLEX COMPONENT 3"/>
    <property type="match status" value="1"/>
</dbReference>
<organism evidence="1">
    <name type="scientific">Timema tahoe</name>
    <dbReference type="NCBI Taxonomy" id="61484"/>
    <lineage>
        <taxon>Eukaryota</taxon>
        <taxon>Metazoa</taxon>
        <taxon>Ecdysozoa</taxon>
        <taxon>Arthropoda</taxon>
        <taxon>Hexapoda</taxon>
        <taxon>Insecta</taxon>
        <taxon>Pterygota</taxon>
        <taxon>Neoptera</taxon>
        <taxon>Polyneoptera</taxon>
        <taxon>Phasmatodea</taxon>
        <taxon>Timematodea</taxon>
        <taxon>Timematoidea</taxon>
        <taxon>Timematidae</taxon>
        <taxon>Timema</taxon>
    </lineage>
</organism>
<dbReference type="GO" id="GO:0000149">
    <property type="term" value="F:SNARE binding"/>
    <property type="evidence" value="ECO:0007669"/>
    <property type="project" value="TreeGrafter"/>
</dbReference>
<reference evidence="1" key="1">
    <citation type="submission" date="2020-11" db="EMBL/GenBank/DDBJ databases">
        <authorList>
            <person name="Tran Van P."/>
        </authorList>
    </citation>
    <scope>NUCLEOTIDE SEQUENCE</scope>
</reference>
<accession>A0A7R9IF65</accession>
<sequence length="537" mass="62810">MDVEHLELEAKATATKHVINMLQRPEQLEKVEQYKRRVVRKKASVEAMLKTAMQSQLDGVRVGLNQLQSALHDMQEIKQNLKWIEESFSSVPALNSKLQDVREENMRHSQYVTAMENLKHIFTVPESVEKTKQWINEGKLLHTHQVTTCRYHCENIRLRVHITRTLHNNSNKFIETFLCKFVQCLTDLENSRDDLLYELYKLPNQAPADKIMLKAYFEDVEGLSQLLEKQLRLVVSRTLNTLRKEPTEIVTALRIIEREEKADAFALQRQRQSGFLPPGRPKRWREKALEVLEKSVAQRIEGTQVDERADDKMWLVRYLELTRQLILEDLRVVKTLCVPCFPPQYDIVNKFVNMYHTCLSAHLQELIQNGLEGNEYVSVLSWIMNTYAGPDLMQHPELNIDTSVIGPLLSNEVVEELQSLYLKNMERNYMDWMQKTLEKEKEDWRKGTAPEGDDQDGYFHTVAPVIIFQMIDQNLQVTKTISQELTFKALLLSMGQVTQYGKMYREAIVQFKIRHFEDRSQVSLSNCVNYKLLRALN</sequence>
<dbReference type="Pfam" id="PF06046">
    <property type="entry name" value="Sec6"/>
    <property type="match status" value="1"/>
</dbReference>
<gene>
    <name evidence="1" type="ORF">TTEB3V08_LOCUS5273</name>
</gene>
<dbReference type="Gene3D" id="1.10.357.50">
    <property type="match status" value="1"/>
</dbReference>
<name>A0A7R9IF65_9NEOP</name>
<dbReference type="GO" id="GO:0006887">
    <property type="term" value="P:exocytosis"/>
    <property type="evidence" value="ECO:0007669"/>
    <property type="project" value="InterPro"/>
</dbReference>
<dbReference type="GO" id="GO:0000145">
    <property type="term" value="C:exocyst"/>
    <property type="evidence" value="ECO:0007669"/>
    <property type="project" value="InterPro"/>
</dbReference>
<dbReference type="AlphaFoldDB" id="A0A7R9IF65"/>
<protein>
    <recommendedName>
        <fullName evidence="2">Exocyst complex component 3</fullName>
    </recommendedName>
</protein>
<dbReference type="InterPro" id="IPR010326">
    <property type="entry name" value="EXOC3/Sec6"/>
</dbReference>
<dbReference type="PANTHER" id="PTHR21292">
    <property type="entry name" value="EXOCYST COMPLEX COMPONENT SEC6-RELATED"/>
    <property type="match status" value="1"/>
</dbReference>
<dbReference type="GO" id="GO:0051601">
    <property type="term" value="P:exocyst localization"/>
    <property type="evidence" value="ECO:0007669"/>
    <property type="project" value="TreeGrafter"/>
</dbReference>
<evidence type="ECO:0008006" key="2">
    <source>
        <dbReference type="Google" id="ProtNLM"/>
    </source>
</evidence>
<dbReference type="EMBL" id="OE001635">
    <property type="protein sequence ID" value="CAD7457267.1"/>
    <property type="molecule type" value="Genomic_DNA"/>
</dbReference>
<evidence type="ECO:0000313" key="1">
    <source>
        <dbReference type="EMBL" id="CAD7457267.1"/>
    </source>
</evidence>